<dbReference type="InterPro" id="IPR007110">
    <property type="entry name" value="Ig-like_dom"/>
</dbReference>
<dbReference type="SUPFAM" id="SSF49313">
    <property type="entry name" value="Cadherin-like"/>
    <property type="match status" value="1"/>
</dbReference>
<dbReference type="OrthoDB" id="1097758at2"/>
<keyword evidence="4" id="KW-1185">Reference proteome</keyword>
<dbReference type="GO" id="GO:0016020">
    <property type="term" value="C:membrane"/>
    <property type="evidence" value="ECO:0007669"/>
    <property type="project" value="InterPro"/>
</dbReference>
<accession>A0A1N7QJN2</accession>
<dbReference type="RefSeq" id="WP_144264069.1">
    <property type="nucleotide sequence ID" value="NZ_AP017422.1"/>
</dbReference>
<sequence>MKTLYGVCLRRHGCMLYEKFLLIVLFLLASSVLRAQTPLSAGDIAFTGYVSRQAPAADTFSFMVLKSSGFDTGTEVYFTDNGWLPTGIGRAGGEGVLKWTATQHLRYGEQVRVVAGTSITVDKGSITRLSGSFDLATTGDQLFAYTGTWPSPDILVAGLHFFKTANTTAQGWDVGSVATGSSEFSVYPAALCSTCGVWVTDPAVTIQKITTAGYYKGGYNASAAALRAMINNNANWNNTFSLTSTAPTWRLPPLIELPAENTDTSVTEQPDTSAPRVIAVASTMPDGVYKAGDEINIVVYFNKNVIVNPTAGVPYLQLNVGKDSSRAVYVTGSCGSALTFLYTVKPGDTAVRLDYLSPAALKLNNGTIQNAMATAANVTLPSSGATLAAIRSLTINAVAPVVTPMQSFTADRFSNAGTIVGTLKGTARGPVGTTLQNWTIVQGNVSGAFAVNGATGELAVANESVLHDQAYAGFQLMVTVGDGSNTSAPEEVMVLLREVALDDTVRFAHDSLFENKPVGTLAGKLSLASGNAGAVYTLVAGAGDADNSLFSIGKDSLQTAALLDYEQQKEYHVRVRATMQNRYIDTSLVVKVYNLNEPPTIDAVANQTVCENAGYQTLPLTGITCGPEGEDECVTVAVSTNNPSLFAQLLVIRESDGTTVLRYKVKDSTAGQALVTVTVKDNGGTAHGGADSVTTSFTIIAKAAGKVTIVAGGSTALSENGAVTLTATVTDATGAMQWLRNGEIVADAHTASYKVDAAHTGAYNCTITSTEGCLITSNTIAVTQANVPVTLMTYPNPTAGKLFIVFTGYVDQYVYAIVRNNAGAELQKKRIWHSSETQKDELDLSGYAAGMYIIELISDKGDKMASANVLKN</sequence>
<evidence type="ECO:0000259" key="1">
    <source>
        <dbReference type="PROSITE" id="PS50268"/>
    </source>
</evidence>
<dbReference type="InterPro" id="IPR036179">
    <property type="entry name" value="Ig-like_dom_sf"/>
</dbReference>
<proteinExistence type="predicted"/>
<reference evidence="4" key="1">
    <citation type="submission" date="2017-01" db="EMBL/GenBank/DDBJ databases">
        <authorList>
            <person name="Varghese N."/>
            <person name="Submissions S."/>
        </authorList>
    </citation>
    <scope>NUCLEOTIDE SEQUENCE [LARGE SCALE GENOMIC DNA]</scope>
    <source>
        <strain evidence="4">DSM 21054</strain>
    </source>
</reference>
<evidence type="ECO:0000313" key="4">
    <source>
        <dbReference type="Proteomes" id="UP000186917"/>
    </source>
</evidence>
<dbReference type="Gene3D" id="2.60.40.60">
    <property type="entry name" value="Cadherins"/>
    <property type="match status" value="1"/>
</dbReference>
<dbReference type="InterPro" id="IPR015919">
    <property type="entry name" value="Cadherin-like_sf"/>
</dbReference>
<gene>
    <name evidence="3" type="ORF">SAMN05421788_105353</name>
</gene>
<dbReference type="Pfam" id="PF18962">
    <property type="entry name" value="Por_Secre_tail"/>
    <property type="match status" value="1"/>
</dbReference>
<dbReference type="SMART" id="SM00112">
    <property type="entry name" value="CA"/>
    <property type="match status" value="1"/>
</dbReference>
<dbReference type="GO" id="GO:0007156">
    <property type="term" value="P:homophilic cell adhesion via plasma membrane adhesion molecules"/>
    <property type="evidence" value="ECO:0007669"/>
    <property type="project" value="InterPro"/>
</dbReference>
<dbReference type="Gene3D" id="2.60.40.10">
    <property type="entry name" value="Immunoglobulins"/>
    <property type="match status" value="1"/>
</dbReference>
<feature type="domain" description="Ig-like" evidence="2">
    <location>
        <begin position="705"/>
        <end position="781"/>
    </location>
</feature>
<name>A0A1N7QJN2_9BACT</name>
<dbReference type="SUPFAM" id="SSF48726">
    <property type="entry name" value="Immunoglobulin"/>
    <property type="match status" value="1"/>
</dbReference>
<evidence type="ECO:0000313" key="3">
    <source>
        <dbReference type="EMBL" id="SIT22717.1"/>
    </source>
</evidence>
<dbReference type="GO" id="GO:0005509">
    <property type="term" value="F:calcium ion binding"/>
    <property type="evidence" value="ECO:0007669"/>
    <property type="project" value="InterPro"/>
</dbReference>
<dbReference type="Proteomes" id="UP000186917">
    <property type="component" value="Unassembled WGS sequence"/>
</dbReference>
<protein>
    <submittedName>
        <fullName evidence="3">Por secretion system C-terminal sorting domain-containing protein</fullName>
    </submittedName>
</protein>
<dbReference type="AlphaFoldDB" id="A0A1N7QJN2"/>
<feature type="domain" description="Cadherin" evidence="1">
    <location>
        <begin position="511"/>
        <end position="601"/>
    </location>
</feature>
<dbReference type="InterPro" id="IPR002126">
    <property type="entry name" value="Cadherin-like_dom"/>
</dbReference>
<dbReference type="PROSITE" id="PS50835">
    <property type="entry name" value="IG_LIKE"/>
    <property type="match status" value="1"/>
</dbReference>
<organism evidence="3 4">
    <name type="scientific">Filimonas lacunae</name>
    <dbReference type="NCBI Taxonomy" id="477680"/>
    <lineage>
        <taxon>Bacteria</taxon>
        <taxon>Pseudomonadati</taxon>
        <taxon>Bacteroidota</taxon>
        <taxon>Chitinophagia</taxon>
        <taxon>Chitinophagales</taxon>
        <taxon>Chitinophagaceae</taxon>
        <taxon>Filimonas</taxon>
    </lineage>
</organism>
<dbReference type="PROSITE" id="PS50268">
    <property type="entry name" value="CADHERIN_2"/>
    <property type="match status" value="1"/>
</dbReference>
<dbReference type="NCBIfam" id="TIGR04183">
    <property type="entry name" value="Por_Secre_tail"/>
    <property type="match status" value="1"/>
</dbReference>
<dbReference type="InterPro" id="IPR013783">
    <property type="entry name" value="Ig-like_fold"/>
</dbReference>
<dbReference type="EMBL" id="FTOR01000005">
    <property type="protein sequence ID" value="SIT22717.1"/>
    <property type="molecule type" value="Genomic_DNA"/>
</dbReference>
<evidence type="ECO:0000259" key="2">
    <source>
        <dbReference type="PROSITE" id="PS50835"/>
    </source>
</evidence>
<dbReference type="InterPro" id="IPR026444">
    <property type="entry name" value="Secre_tail"/>
</dbReference>
<dbReference type="CDD" id="cd11304">
    <property type="entry name" value="Cadherin_repeat"/>
    <property type="match status" value="1"/>
</dbReference>